<dbReference type="GO" id="GO:0009090">
    <property type="term" value="P:homoserine biosynthetic process"/>
    <property type="evidence" value="ECO:0007669"/>
    <property type="project" value="TreeGrafter"/>
</dbReference>
<evidence type="ECO:0000256" key="2">
    <source>
        <dbReference type="ARBA" id="ARBA00013059"/>
    </source>
</evidence>
<evidence type="ECO:0000256" key="6">
    <source>
        <dbReference type="ARBA" id="ARBA00022840"/>
    </source>
</evidence>
<dbReference type="GO" id="GO:0005829">
    <property type="term" value="C:cytosol"/>
    <property type="evidence" value="ECO:0007669"/>
    <property type="project" value="TreeGrafter"/>
</dbReference>
<dbReference type="GO" id="GO:0005524">
    <property type="term" value="F:ATP binding"/>
    <property type="evidence" value="ECO:0007669"/>
    <property type="project" value="UniProtKB-KW"/>
</dbReference>
<evidence type="ECO:0000256" key="4">
    <source>
        <dbReference type="ARBA" id="ARBA00022741"/>
    </source>
</evidence>
<dbReference type="GO" id="GO:0004072">
    <property type="term" value="F:aspartate kinase activity"/>
    <property type="evidence" value="ECO:0007669"/>
    <property type="project" value="UniProtKB-EC"/>
</dbReference>
<dbReference type="EC" id="2.7.2.4" evidence="2"/>
<gene>
    <name evidence="8" type="primary">lysC_29</name>
    <name evidence="8" type="ORF">SDC9_210800</name>
</gene>
<evidence type="ECO:0000256" key="3">
    <source>
        <dbReference type="ARBA" id="ARBA00022679"/>
    </source>
</evidence>
<dbReference type="Pfam" id="PF22468">
    <property type="entry name" value="ACT_9"/>
    <property type="match status" value="1"/>
</dbReference>
<dbReference type="PANTHER" id="PTHR21499">
    <property type="entry name" value="ASPARTATE KINASE"/>
    <property type="match status" value="1"/>
</dbReference>
<evidence type="ECO:0000259" key="7">
    <source>
        <dbReference type="PROSITE" id="PS51671"/>
    </source>
</evidence>
<proteinExistence type="inferred from homology"/>
<keyword evidence="3 8" id="KW-0808">Transferase</keyword>
<organism evidence="8">
    <name type="scientific">bioreactor metagenome</name>
    <dbReference type="NCBI Taxonomy" id="1076179"/>
    <lineage>
        <taxon>unclassified sequences</taxon>
        <taxon>metagenomes</taxon>
        <taxon>ecological metagenomes</taxon>
    </lineage>
</organism>
<dbReference type="Gene3D" id="3.30.2130.10">
    <property type="entry name" value="VC0802-like"/>
    <property type="match status" value="1"/>
</dbReference>
<keyword evidence="4" id="KW-0547">Nucleotide-binding</keyword>
<keyword evidence="6" id="KW-0067">ATP-binding</keyword>
<dbReference type="GO" id="GO:0009089">
    <property type="term" value="P:lysine biosynthetic process via diaminopimelate"/>
    <property type="evidence" value="ECO:0007669"/>
    <property type="project" value="TreeGrafter"/>
</dbReference>
<name>A0A645JHY3_9ZZZZ</name>
<dbReference type="InterPro" id="IPR002912">
    <property type="entry name" value="ACT_dom"/>
</dbReference>
<accession>A0A645JHY3</accession>
<protein>
    <recommendedName>
        <fullName evidence="2">aspartate kinase</fullName>
        <ecNumber evidence="2">2.7.2.4</ecNumber>
    </recommendedName>
</protein>
<keyword evidence="5 8" id="KW-0418">Kinase</keyword>
<dbReference type="PROSITE" id="PS51671">
    <property type="entry name" value="ACT"/>
    <property type="match status" value="1"/>
</dbReference>
<sequence length="100" mass="10484">MVFTVASSDLSQARTIVEKIARQLEAIGTLVEEDVAKVSVVGAGMFGSPGIAAAMFGALSEAQVNIEVISTSEISISCLIKESQVKEAVNAIHAKFFPTK</sequence>
<comment type="similarity">
    <text evidence="1">Belongs to the aspartokinase family.</text>
</comment>
<evidence type="ECO:0000256" key="1">
    <source>
        <dbReference type="ARBA" id="ARBA00010122"/>
    </source>
</evidence>
<evidence type="ECO:0000256" key="5">
    <source>
        <dbReference type="ARBA" id="ARBA00022777"/>
    </source>
</evidence>
<dbReference type="SUPFAM" id="SSF55021">
    <property type="entry name" value="ACT-like"/>
    <property type="match status" value="1"/>
</dbReference>
<dbReference type="InterPro" id="IPR054352">
    <property type="entry name" value="ACT_Aspartokinase"/>
</dbReference>
<dbReference type="InterPro" id="IPR045865">
    <property type="entry name" value="ACT-like_dom_sf"/>
</dbReference>
<dbReference type="CDD" id="cd04923">
    <property type="entry name" value="ACT_AK-LysC-DapG-like_2"/>
    <property type="match status" value="1"/>
</dbReference>
<dbReference type="PANTHER" id="PTHR21499:SF3">
    <property type="entry name" value="ASPARTOKINASE"/>
    <property type="match status" value="1"/>
</dbReference>
<reference evidence="8" key="1">
    <citation type="submission" date="2019-08" db="EMBL/GenBank/DDBJ databases">
        <authorList>
            <person name="Kucharzyk K."/>
            <person name="Murdoch R.W."/>
            <person name="Higgins S."/>
            <person name="Loffler F."/>
        </authorList>
    </citation>
    <scope>NUCLEOTIDE SEQUENCE</scope>
</reference>
<evidence type="ECO:0000313" key="8">
    <source>
        <dbReference type="EMBL" id="MPN63046.1"/>
    </source>
</evidence>
<comment type="caution">
    <text evidence="8">The sequence shown here is derived from an EMBL/GenBank/DDBJ whole genome shotgun (WGS) entry which is preliminary data.</text>
</comment>
<dbReference type="AlphaFoldDB" id="A0A645JHY3"/>
<feature type="domain" description="ACT" evidence="7">
    <location>
        <begin position="40"/>
        <end position="100"/>
    </location>
</feature>
<dbReference type="EMBL" id="VSSQ01141901">
    <property type="protein sequence ID" value="MPN63046.1"/>
    <property type="molecule type" value="Genomic_DNA"/>
</dbReference>